<evidence type="ECO:0000313" key="2">
    <source>
        <dbReference type="EMBL" id="CAG9833890.1"/>
    </source>
</evidence>
<evidence type="ECO:0000313" key="3">
    <source>
        <dbReference type="Proteomes" id="UP001153709"/>
    </source>
</evidence>
<feature type="signal peptide" evidence="1">
    <location>
        <begin position="1"/>
        <end position="20"/>
    </location>
</feature>
<protein>
    <submittedName>
        <fullName evidence="2">Uncharacterized protein</fullName>
    </submittedName>
</protein>
<dbReference type="EMBL" id="OU898279">
    <property type="protein sequence ID" value="CAG9833890.1"/>
    <property type="molecule type" value="Genomic_DNA"/>
</dbReference>
<keyword evidence="1" id="KW-0732">Signal</keyword>
<evidence type="ECO:0000256" key="1">
    <source>
        <dbReference type="SAM" id="SignalP"/>
    </source>
</evidence>
<proteinExistence type="predicted"/>
<accession>A0A9N9XFC8</accession>
<gene>
    <name evidence="2" type="ORF">DIABBA_LOCUS7253</name>
</gene>
<dbReference type="AlphaFoldDB" id="A0A9N9XFC8"/>
<feature type="chain" id="PRO_5040501947" evidence="1">
    <location>
        <begin position="21"/>
        <end position="92"/>
    </location>
</feature>
<organism evidence="2 3">
    <name type="scientific">Diabrotica balteata</name>
    <name type="common">Banded cucumber beetle</name>
    <dbReference type="NCBI Taxonomy" id="107213"/>
    <lineage>
        <taxon>Eukaryota</taxon>
        <taxon>Metazoa</taxon>
        <taxon>Ecdysozoa</taxon>
        <taxon>Arthropoda</taxon>
        <taxon>Hexapoda</taxon>
        <taxon>Insecta</taxon>
        <taxon>Pterygota</taxon>
        <taxon>Neoptera</taxon>
        <taxon>Endopterygota</taxon>
        <taxon>Coleoptera</taxon>
        <taxon>Polyphaga</taxon>
        <taxon>Cucujiformia</taxon>
        <taxon>Chrysomeloidea</taxon>
        <taxon>Chrysomelidae</taxon>
        <taxon>Galerucinae</taxon>
        <taxon>Diabroticina</taxon>
        <taxon>Diabroticites</taxon>
        <taxon>Diabrotica</taxon>
    </lineage>
</organism>
<dbReference type="OrthoDB" id="6736202at2759"/>
<sequence>MVAGYVLVSLTIWIAARVSPKEWREIEPCEECLWKKYGEECEHLSCEGTSGICSDESEDEISEIDHFGECIEKVPSRMNYKVVKFLSQINCT</sequence>
<dbReference type="Proteomes" id="UP001153709">
    <property type="component" value="Chromosome 4"/>
</dbReference>
<name>A0A9N9XFC8_DIABA</name>
<keyword evidence="3" id="KW-1185">Reference proteome</keyword>
<reference evidence="2" key="1">
    <citation type="submission" date="2022-01" db="EMBL/GenBank/DDBJ databases">
        <authorList>
            <person name="King R."/>
        </authorList>
    </citation>
    <scope>NUCLEOTIDE SEQUENCE</scope>
</reference>